<dbReference type="SUPFAM" id="SSF54637">
    <property type="entry name" value="Thioesterase/thiol ester dehydrase-isomerase"/>
    <property type="match status" value="1"/>
</dbReference>
<name>A0A501WXL7_9RHOB</name>
<dbReference type="GO" id="GO:0070403">
    <property type="term" value="F:NAD+ binding"/>
    <property type="evidence" value="ECO:0007669"/>
    <property type="project" value="InterPro"/>
</dbReference>
<dbReference type="InterPro" id="IPR006176">
    <property type="entry name" value="3-OHacyl-CoA_DH_NAD-bd"/>
</dbReference>
<organism evidence="11 12">
    <name type="scientific">Amaricoccus solimangrovi</name>
    <dbReference type="NCBI Taxonomy" id="2589815"/>
    <lineage>
        <taxon>Bacteria</taxon>
        <taxon>Pseudomonadati</taxon>
        <taxon>Pseudomonadota</taxon>
        <taxon>Alphaproteobacteria</taxon>
        <taxon>Rhodobacterales</taxon>
        <taxon>Paracoccaceae</taxon>
        <taxon>Amaricoccus</taxon>
    </lineage>
</organism>
<evidence type="ECO:0000256" key="1">
    <source>
        <dbReference type="ARBA" id="ARBA00004496"/>
    </source>
</evidence>
<dbReference type="OrthoDB" id="9803287at2"/>
<dbReference type="PANTHER" id="PTHR48075">
    <property type="entry name" value="3-HYDROXYACYL-COA DEHYDROGENASE FAMILY PROTEIN"/>
    <property type="match status" value="1"/>
</dbReference>
<dbReference type="InterPro" id="IPR006108">
    <property type="entry name" value="3HC_DH_C"/>
</dbReference>
<dbReference type="Gene3D" id="3.10.129.10">
    <property type="entry name" value="Hotdog Thioesterase"/>
    <property type="match status" value="1"/>
</dbReference>
<dbReference type="Proteomes" id="UP000319255">
    <property type="component" value="Unassembled WGS sequence"/>
</dbReference>
<dbReference type="InterPro" id="IPR026578">
    <property type="entry name" value="L-carnitine_dehydrogenase"/>
</dbReference>
<dbReference type="HAMAP" id="MF_02129">
    <property type="entry name" value="L_carnitine_dehydrog"/>
    <property type="match status" value="1"/>
</dbReference>
<sequence>MAEGAGRDRRSGDGAALHGHSLGRAGRHRHPEGDRGPDAGGLDLFRLLDRPQPAPLRRARGARRRQHPRRARGQHLARHGRARDQRRAGGTRGLDRDRDGLPPARTGRGPRKAPAGAPVVSARVETGGIGKAACVGGGVIGAGWVARLLLSGWDVAVYDPGPEAERVVGEVLANAERAHAALFDAPLPPKGRLTFAASLEAAVAGADFIQESVPERIDLKRRVLQAIDAAAPAEALIGSSTSGLLPSDLQEGMTRPGRLVVAHPFNPVYLLPLVEIVAGKATAPEAVERAKALYAALGMKPVVIRREIEAFVGDRLLEALWREALWLVNDDVASVGEIDDIIRYSFGLRWAQMGLFQTYRIAGGEAGMRHFLAQFGPALKWPWTHLTDVPDLDEALVEKIGRQSDAQTGDLTLRELERIRDDNLVATIRALAARRGGAGWGAGALLRDQEERLRSAARGANEPAEPPRMLDGTVPPEWIDYNGHMTEHRYLQVFGDTTDALLAKIGAGPDYVATGHSYYTVESHIMHLGEMKRGERFHSTTRILASDEKRIRLFHRLHRADGALVATAEQMLLHVDAKAGRACPASDGIRAALDALARAHAGLPWPAEAGRFVGERR</sequence>
<keyword evidence="4 7" id="KW-0963">Cytoplasm</keyword>
<dbReference type="InterPro" id="IPR036291">
    <property type="entry name" value="NAD(P)-bd_dom_sf"/>
</dbReference>
<evidence type="ECO:0000256" key="5">
    <source>
        <dbReference type="ARBA" id="ARBA00023002"/>
    </source>
</evidence>
<evidence type="ECO:0000313" key="11">
    <source>
        <dbReference type="EMBL" id="TPE51711.1"/>
    </source>
</evidence>
<comment type="catalytic activity">
    <reaction evidence="7">
        <text>carnitine + NAD(+) = 3-dehydrocarnitine + NADH + H(+)</text>
        <dbReference type="Rhea" id="RHEA:19265"/>
        <dbReference type="ChEBI" id="CHEBI:15378"/>
        <dbReference type="ChEBI" id="CHEBI:17126"/>
        <dbReference type="ChEBI" id="CHEBI:57540"/>
        <dbReference type="ChEBI" id="CHEBI:57885"/>
        <dbReference type="ChEBI" id="CHEBI:57945"/>
        <dbReference type="EC" id="1.1.1.108"/>
    </reaction>
</comment>
<evidence type="ECO:0000256" key="6">
    <source>
        <dbReference type="ARBA" id="ARBA00023027"/>
    </source>
</evidence>
<dbReference type="Pfam" id="PF13279">
    <property type="entry name" value="4HBT_2"/>
    <property type="match status" value="1"/>
</dbReference>
<dbReference type="InterPro" id="IPR013328">
    <property type="entry name" value="6PGD_dom2"/>
</dbReference>
<evidence type="ECO:0000256" key="8">
    <source>
        <dbReference type="SAM" id="MobiDB-lite"/>
    </source>
</evidence>
<proteinExistence type="inferred from homology"/>
<dbReference type="SUPFAM" id="SSF51735">
    <property type="entry name" value="NAD(P)-binding Rossmann-fold domains"/>
    <property type="match status" value="1"/>
</dbReference>
<evidence type="ECO:0000313" key="12">
    <source>
        <dbReference type="Proteomes" id="UP000319255"/>
    </source>
</evidence>
<comment type="similarity">
    <text evidence="7">Belongs to the 3-hydroxyacyl-CoA dehydrogenase family. L-carnitine dehydrogenase subfamily.</text>
</comment>
<evidence type="ECO:0000259" key="9">
    <source>
        <dbReference type="Pfam" id="PF00725"/>
    </source>
</evidence>
<comment type="subcellular location">
    <subcellularLocation>
        <location evidence="1 7">Cytoplasm</location>
    </subcellularLocation>
</comment>
<dbReference type="Gene3D" id="1.10.1040.10">
    <property type="entry name" value="N-(1-d-carboxylethyl)-l-norvaline Dehydrogenase, domain 2"/>
    <property type="match status" value="1"/>
</dbReference>
<reference evidence="11 12" key="1">
    <citation type="submission" date="2019-06" db="EMBL/GenBank/DDBJ databases">
        <title>A novel bacterium of genus Amaricoccus, isolated from marine sediment.</title>
        <authorList>
            <person name="Huang H."/>
            <person name="Mo K."/>
            <person name="Hu Y."/>
        </authorList>
    </citation>
    <scope>NUCLEOTIDE SEQUENCE [LARGE SCALE GENOMIC DNA]</scope>
    <source>
        <strain evidence="11 12">HB172011</strain>
    </source>
</reference>
<gene>
    <name evidence="11" type="ORF">FJM51_08415</name>
</gene>
<feature type="compositionally biased region" description="Basic residues" evidence="8">
    <location>
        <begin position="57"/>
        <end position="81"/>
    </location>
</feature>
<dbReference type="EC" id="1.1.1.108" evidence="7"/>
<dbReference type="GO" id="GO:0005737">
    <property type="term" value="C:cytoplasm"/>
    <property type="evidence" value="ECO:0007669"/>
    <property type="project" value="UniProtKB-SubCell"/>
</dbReference>
<dbReference type="Pfam" id="PF00725">
    <property type="entry name" value="3HCDH"/>
    <property type="match status" value="1"/>
</dbReference>
<dbReference type="PANTHER" id="PTHR48075:SF5">
    <property type="entry name" value="3-HYDROXYBUTYRYL-COA DEHYDROGENASE"/>
    <property type="match status" value="1"/>
</dbReference>
<protein>
    <recommendedName>
        <fullName evidence="7">L-carnitine dehydrogenase</fullName>
        <shortName evidence="7">CDH</shortName>
        <shortName evidence="7">L-CDH</shortName>
        <ecNumber evidence="7">1.1.1.108</ecNumber>
    </recommendedName>
</protein>
<dbReference type="GO" id="GO:0006631">
    <property type="term" value="P:fatty acid metabolic process"/>
    <property type="evidence" value="ECO:0007669"/>
    <property type="project" value="InterPro"/>
</dbReference>
<dbReference type="GO" id="GO:0009437">
    <property type="term" value="P:carnitine metabolic process"/>
    <property type="evidence" value="ECO:0007669"/>
    <property type="project" value="UniProtKB-UniRule"/>
</dbReference>
<accession>A0A501WXL7</accession>
<dbReference type="UniPathway" id="UPA00117"/>
<dbReference type="EMBL" id="VFRP01000006">
    <property type="protein sequence ID" value="TPE51711.1"/>
    <property type="molecule type" value="Genomic_DNA"/>
</dbReference>
<feature type="compositionally biased region" description="Basic and acidic residues" evidence="8">
    <location>
        <begin position="1"/>
        <end position="12"/>
    </location>
</feature>
<keyword evidence="12" id="KW-1185">Reference proteome</keyword>
<keyword evidence="6 7" id="KW-0520">NAD</keyword>
<feature type="region of interest" description="Disordered" evidence="8">
    <location>
        <begin position="1"/>
        <end position="118"/>
    </location>
</feature>
<dbReference type="CDD" id="cd00586">
    <property type="entry name" value="4HBT"/>
    <property type="match status" value="1"/>
</dbReference>
<dbReference type="Gene3D" id="3.40.50.720">
    <property type="entry name" value="NAD(P)-binding Rossmann-like Domain"/>
    <property type="match status" value="1"/>
</dbReference>
<dbReference type="AlphaFoldDB" id="A0A501WXL7"/>
<dbReference type="InterPro" id="IPR029069">
    <property type="entry name" value="HotDog_dom_sf"/>
</dbReference>
<evidence type="ECO:0000259" key="10">
    <source>
        <dbReference type="Pfam" id="PF02737"/>
    </source>
</evidence>
<evidence type="ECO:0000256" key="4">
    <source>
        <dbReference type="ARBA" id="ARBA00022490"/>
    </source>
</evidence>
<dbReference type="GO" id="GO:0047728">
    <property type="term" value="F:carnitine 3-dehydrogenase activity"/>
    <property type="evidence" value="ECO:0007669"/>
    <property type="project" value="UniProtKB-UniRule"/>
</dbReference>
<dbReference type="Pfam" id="PF02737">
    <property type="entry name" value="3HCDH_N"/>
    <property type="match status" value="1"/>
</dbReference>
<feature type="binding site" evidence="7">
    <location>
        <begin position="136"/>
        <end position="141"/>
    </location>
    <ligand>
        <name>NAD(+)</name>
        <dbReference type="ChEBI" id="CHEBI:57540"/>
    </ligand>
</feature>
<feature type="compositionally biased region" description="Basic and acidic residues" evidence="8">
    <location>
        <begin position="82"/>
        <end position="100"/>
    </location>
</feature>
<feature type="domain" description="3-hydroxyacyl-CoA dehydrogenase NAD binding" evidence="10">
    <location>
        <begin position="131"/>
        <end position="306"/>
    </location>
</feature>
<comment type="caution">
    <text evidence="11">The sequence shown here is derived from an EMBL/GenBank/DDBJ whole genome shotgun (WGS) entry which is preliminary data.</text>
</comment>
<dbReference type="NCBIfam" id="NF005716">
    <property type="entry name" value="PRK07531.1"/>
    <property type="match status" value="1"/>
</dbReference>
<evidence type="ECO:0000256" key="3">
    <source>
        <dbReference type="ARBA" id="ARBA00011738"/>
    </source>
</evidence>
<evidence type="ECO:0000256" key="7">
    <source>
        <dbReference type="HAMAP-Rule" id="MF_02129"/>
    </source>
</evidence>
<evidence type="ECO:0000256" key="2">
    <source>
        <dbReference type="ARBA" id="ARBA00004855"/>
    </source>
</evidence>
<dbReference type="SUPFAM" id="SSF48179">
    <property type="entry name" value="6-phosphogluconate dehydrogenase C-terminal domain-like"/>
    <property type="match status" value="1"/>
</dbReference>
<comment type="pathway">
    <text evidence="2 7">Amine and polyamine metabolism; carnitine metabolism.</text>
</comment>
<feature type="domain" description="3-hydroxyacyl-CoA dehydrogenase C-terminal" evidence="9">
    <location>
        <begin position="311"/>
        <end position="378"/>
    </location>
</feature>
<comment type="subunit">
    <text evidence="3 7">Homodimer.</text>
</comment>
<comment type="function">
    <text evidence="7">Catalyzes the NAD(+)-dependent oxidation of L-carnitine to 3-dehydrocarnitine.</text>
</comment>
<keyword evidence="5 7" id="KW-0560">Oxidoreductase</keyword>
<dbReference type="InterPro" id="IPR008927">
    <property type="entry name" value="6-PGluconate_DH-like_C_sf"/>
</dbReference>